<accession>A0A4D8R9U9</accession>
<dbReference type="RefSeq" id="WP_137138646.1">
    <property type="nucleotide sequence ID" value="NZ_CP032345.1"/>
</dbReference>
<evidence type="ECO:0000313" key="1">
    <source>
        <dbReference type="EMBL" id="QCO13992.1"/>
    </source>
</evidence>
<name>A0A4D8R9U9_AZOBR</name>
<dbReference type="InterPro" id="IPR019289">
    <property type="entry name" value="Phage_tail_E/E"/>
</dbReference>
<gene>
    <name evidence="1" type="ORF">D3869_01400</name>
</gene>
<reference evidence="1 2" key="1">
    <citation type="submission" date="2018-09" db="EMBL/GenBank/DDBJ databases">
        <title>Whole genome based analysis of evolution and adaptive divergence in Indian and Brazilian strains of Azospirillum brasilense.</title>
        <authorList>
            <person name="Singh C."/>
            <person name="Tripathi A.K."/>
        </authorList>
    </citation>
    <scope>NUCLEOTIDE SEQUENCE [LARGE SCALE GENOMIC DNA]</scope>
    <source>
        <strain evidence="1 2">MTCC4039</strain>
    </source>
</reference>
<sequence>MSSHPDEKTIILRKPVEFAGRTYSELQLREPTLGEFADACKHEGVTSDIFLIAAVTGIEVQAVRKIGYRDAKEARDFLAVFINSPATGETPSPK</sequence>
<protein>
    <submittedName>
        <fullName evidence="1">Phage tail assembly protein</fullName>
    </submittedName>
</protein>
<dbReference type="Pfam" id="PF10109">
    <property type="entry name" value="Phage_TAC_7"/>
    <property type="match status" value="1"/>
</dbReference>
<dbReference type="Proteomes" id="UP000298693">
    <property type="component" value="Chromosome"/>
</dbReference>
<dbReference type="EMBL" id="CP032345">
    <property type="protein sequence ID" value="QCO13992.1"/>
    <property type="molecule type" value="Genomic_DNA"/>
</dbReference>
<organism evidence="1 2">
    <name type="scientific">Azospirillum brasilense</name>
    <dbReference type="NCBI Taxonomy" id="192"/>
    <lineage>
        <taxon>Bacteria</taxon>
        <taxon>Pseudomonadati</taxon>
        <taxon>Pseudomonadota</taxon>
        <taxon>Alphaproteobacteria</taxon>
        <taxon>Rhodospirillales</taxon>
        <taxon>Azospirillaceae</taxon>
        <taxon>Azospirillum</taxon>
    </lineage>
</organism>
<proteinExistence type="predicted"/>
<evidence type="ECO:0000313" key="2">
    <source>
        <dbReference type="Proteomes" id="UP000298693"/>
    </source>
</evidence>
<dbReference type="AlphaFoldDB" id="A0A4D8R9U9"/>